<accession>A0AA95SB69</accession>
<dbReference type="Gene3D" id="3.40.710.10">
    <property type="entry name" value="DD-peptidase/beta-lactamase superfamily"/>
    <property type="match status" value="1"/>
</dbReference>
<dbReference type="SUPFAM" id="SSF56601">
    <property type="entry name" value="beta-lactamase/transpeptidase-like"/>
    <property type="match status" value="1"/>
</dbReference>
<dbReference type="PANTHER" id="PTHR43283">
    <property type="entry name" value="BETA-LACTAMASE-RELATED"/>
    <property type="match status" value="1"/>
</dbReference>
<dbReference type="Pfam" id="PF00144">
    <property type="entry name" value="Beta-lactamase"/>
    <property type="match status" value="1"/>
</dbReference>
<dbReference type="RefSeq" id="WP_066095008.1">
    <property type="nucleotide sequence ID" value="NZ_CP126114.1"/>
</dbReference>
<dbReference type="InterPro" id="IPR050789">
    <property type="entry name" value="Diverse_Enzym_Activities"/>
</dbReference>
<sequence>MFIKRSLNGMFNSVVSHVKNTYDLVDGSGAAVMVIHNDKMVVEEYWGNHSKEPDARPIQEDSEFHVASVRKSYIGFAVAYAVHHGYIESIDDEVTKYLPGTVTELFNKITIRHLLTHTHGLNTQEGRIIREFAPGKGWAYRDINIKMLTDIVKSSTGRTIAEILKEQVFNPLAFKETGWHFEANEKLVQVIKEQNDKFWSTSKGTDGSQKNMYVSTRELAYWGYVHLKQGLIDGEQLVSNDIIKLATSLQSPFVNKELPQNGFLWFVKDLPAKKTEVGDLVPQGSYQILGYTSVAVLVIPKKNIVAVRMFNSFGSTPGYDYLSDIRSFGDTVMGCL</sequence>
<dbReference type="InterPro" id="IPR001466">
    <property type="entry name" value="Beta-lactam-related"/>
</dbReference>
<dbReference type="KEGG" id="nnv:QNH39_01395"/>
<evidence type="ECO:0000313" key="3">
    <source>
        <dbReference type="Proteomes" id="UP001178288"/>
    </source>
</evidence>
<dbReference type="GO" id="GO:0016787">
    <property type="term" value="F:hydrolase activity"/>
    <property type="evidence" value="ECO:0007669"/>
    <property type="project" value="UniProtKB-KW"/>
</dbReference>
<dbReference type="Proteomes" id="UP001178288">
    <property type="component" value="Chromosome"/>
</dbReference>
<dbReference type="AlphaFoldDB" id="A0AA95SB69"/>
<dbReference type="EMBL" id="CP126114">
    <property type="protein sequence ID" value="WHY86577.1"/>
    <property type="molecule type" value="Genomic_DNA"/>
</dbReference>
<gene>
    <name evidence="2" type="ORF">QNH39_01395</name>
</gene>
<dbReference type="InterPro" id="IPR012338">
    <property type="entry name" value="Beta-lactam/transpept-like"/>
</dbReference>
<reference evidence="2" key="1">
    <citation type="submission" date="2023-05" db="EMBL/GenBank/DDBJ databases">
        <title>Comparative genomics of Bacillaceae isolates and their secondary metabolite potential.</title>
        <authorList>
            <person name="Song L."/>
            <person name="Nielsen L.J."/>
            <person name="Mohite O."/>
            <person name="Xu X."/>
            <person name="Weber T."/>
            <person name="Kovacs A.T."/>
        </authorList>
    </citation>
    <scope>NUCLEOTIDE SEQUENCE</scope>
    <source>
        <strain evidence="2">XLM17</strain>
    </source>
</reference>
<evidence type="ECO:0000259" key="1">
    <source>
        <dbReference type="Pfam" id="PF00144"/>
    </source>
</evidence>
<evidence type="ECO:0000313" key="2">
    <source>
        <dbReference type="EMBL" id="WHY86577.1"/>
    </source>
</evidence>
<proteinExistence type="predicted"/>
<organism evidence="2 3">
    <name type="scientific">Neobacillus novalis</name>
    <dbReference type="NCBI Taxonomy" id="220687"/>
    <lineage>
        <taxon>Bacteria</taxon>
        <taxon>Bacillati</taxon>
        <taxon>Bacillota</taxon>
        <taxon>Bacilli</taxon>
        <taxon>Bacillales</taxon>
        <taxon>Bacillaceae</taxon>
        <taxon>Neobacillus</taxon>
    </lineage>
</organism>
<protein>
    <submittedName>
        <fullName evidence="2">Serine hydrolase domain-containing protein</fullName>
        <ecNumber evidence="2">3.1.1.103</ecNumber>
    </submittedName>
</protein>
<dbReference type="PANTHER" id="PTHR43283:SF7">
    <property type="entry name" value="BETA-LACTAMASE-RELATED DOMAIN-CONTAINING PROTEIN"/>
    <property type="match status" value="1"/>
</dbReference>
<name>A0AA95SB69_9BACI</name>
<feature type="domain" description="Beta-lactamase-related" evidence="1">
    <location>
        <begin position="28"/>
        <end position="318"/>
    </location>
</feature>
<dbReference type="EC" id="3.1.1.103" evidence="2"/>
<keyword evidence="2" id="KW-0378">Hydrolase</keyword>
<keyword evidence="3" id="KW-1185">Reference proteome</keyword>